<dbReference type="GO" id="GO:0005886">
    <property type="term" value="C:plasma membrane"/>
    <property type="evidence" value="ECO:0007669"/>
    <property type="project" value="TreeGrafter"/>
</dbReference>
<dbReference type="EMBL" id="REGN01000166">
    <property type="protein sequence ID" value="RNA43981.1"/>
    <property type="molecule type" value="Genomic_DNA"/>
</dbReference>
<dbReference type="GO" id="GO:0103068">
    <property type="term" value="F:leukotriene C4 gamma-glutamyl transferase activity"/>
    <property type="evidence" value="ECO:0007669"/>
    <property type="project" value="UniProtKB-EC"/>
</dbReference>
<comment type="caution">
    <text evidence="4">The sequence shown here is derived from an EMBL/GenBank/DDBJ whole genome shotgun (WGS) entry which is preliminary data.</text>
</comment>
<dbReference type="GO" id="GO:0036374">
    <property type="term" value="F:glutathione hydrolase activity"/>
    <property type="evidence" value="ECO:0007669"/>
    <property type="project" value="InterPro"/>
</dbReference>
<dbReference type="PANTHER" id="PTHR11686">
    <property type="entry name" value="GAMMA GLUTAMYL TRANSPEPTIDASE"/>
    <property type="match status" value="1"/>
</dbReference>
<evidence type="ECO:0000313" key="5">
    <source>
        <dbReference type="Proteomes" id="UP000276133"/>
    </source>
</evidence>
<name>A0A3M7T7P4_BRAPC</name>
<reference evidence="4 5" key="1">
    <citation type="journal article" date="2018" name="Sci. Rep.">
        <title>Genomic signatures of local adaptation to the degree of environmental predictability in rotifers.</title>
        <authorList>
            <person name="Franch-Gras L."/>
            <person name="Hahn C."/>
            <person name="Garcia-Roger E.M."/>
            <person name="Carmona M.J."/>
            <person name="Serra M."/>
            <person name="Gomez A."/>
        </authorList>
    </citation>
    <scope>NUCLEOTIDE SEQUENCE [LARGE SCALE GENOMIC DNA]</scope>
    <source>
        <strain evidence="4">HYR1</strain>
    </source>
</reference>
<dbReference type="InterPro" id="IPR043137">
    <property type="entry name" value="GGT_ssub_C"/>
</dbReference>
<feature type="active site" description="Nucleophile" evidence="2">
    <location>
        <position position="373"/>
    </location>
</feature>
<proteinExistence type="predicted"/>
<dbReference type="FunFam" id="3.60.20.40:FF:000001">
    <property type="entry name" value="Gamma-glutamyltranspeptidase 1"/>
    <property type="match status" value="1"/>
</dbReference>
<dbReference type="PRINTS" id="PR01210">
    <property type="entry name" value="GGTRANSPTASE"/>
</dbReference>
<keyword evidence="5" id="KW-1185">Reference proteome</keyword>
<evidence type="ECO:0000256" key="3">
    <source>
        <dbReference type="PIRSR" id="PIRSR600101-2"/>
    </source>
</evidence>
<evidence type="ECO:0000313" key="4">
    <source>
        <dbReference type="EMBL" id="RNA43981.1"/>
    </source>
</evidence>
<dbReference type="NCBIfam" id="TIGR00066">
    <property type="entry name" value="g_glut_trans"/>
    <property type="match status" value="1"/>
</dbReference>
<feature type="binding site" evidence="3">
    <location>
        <position position="101"/>
    </location>
    <ligand>
        <name>L-glutamate</name>
        <dbReference type="ChEBI" id="CHEBI:29985"/>
    </ligand>
</feature>
<keyword evidence="1" id="KW-1202">Platelet aggregation activating toxin</keyword>
<dbReference type="Gene3D" id="3.60.20.40">
    <property type="match status" value="1"/>
</dbReference>
<dbReference type="OrthoDB" id="1081007at2759"/>
<dbReference type="AlphaFoldDB" id="A0A3M7T7P4"/>
<protein>
    <submittedName>
        <fullName evidence="4">Gamma-glutamyltranspeptidase 1-like</fullName>
        <ecNumber evidence="4">2.3.2.2</ecNumber>
    </submittedName>
</protein>
<organism evidence="4 5">
    <name type="scientific">Brachionus plicatilis</name>
    <name type="common">Marine rotifer</name>
    <name type="synonym">Brachionus muelleri</name>
    <dbReference type="NCBI Taxonomy" id="10195"/>
    <lineage>
        <taxon>Eukaryota</taxon>
        <taxon>Metazoa</taxon>
        <taxon>Spiralia</taxon>
        <taxon>Gnathifera</taxon>
        <taxon>Rotifera</taxon>
        <taxon>Eurotatoria</taxon>
        <taxon>Monogononta</taxon>
        <taxon>Pseudotrocha</taxon>
        <taxon>Ploima</taxon>
        <taxon>Brachionidae</taxon>
        <taxon>Brachionus</taxon>
    </lineage>
</organism>
<dbReference type="PANTHER" id="PTHR11686:SF9">
    <property type="entry name" value="RE13973P"/>
    <property type="match status" value="1"/>
</dbReference>
<feature type="binding site" evidence="3">
    <location>
        <position position="415"/>
    </location>
    <ligand>
        <name>L-glutamate</name>
        <dbReference type="ChEBI" id="CHEBI:29985"/>
    </ligand>
</feature>
<dbReference type="GO" id="GO:0006751">
    <property type="term" value="P:glutathione catabolic process"/>
    <property type="evidence" value="ECO:0007669"/>
    <property type="project" value="InterPro"/>
</dbReference>
<evidence type="ECO:0000256" key="1">
    <source>
        <dbReference type="ARBA" id="ARBA00084097"/>
    </source>
</evidence>
<dbReference type="STRING" id="10195.A0A3M7T7P4"/>
<dbReference type="Pfam" id="PF01019">
    <property type="entry name" value="G_glu_transpept"/>
    <property type="match status" value="1"/>
</dbReference>
<keyword evidence="4" id="KW-0808">Transferase</keyword>
<sequence length="563" mass="62450">MSFIRIPNESIYTYEHEKYTQNKIVLSSSGKFRSAAVACDSQAGSSVGRQILEKGGSVVDAAIATMLANSLHNSQSMGIGGGFFMLHYSRKNEKITVLDARETAPLNSSHDMFKNCSKTKGGCAIAVPGEIKGYWKAHQLFGRLDWKDLFQPAIEMCNNGFKLPASQAKFLKYCEPKILESCSLRETFINEITNQVFQENDIIKRPKLAKTFDIIAKEGERAFYNGILSDTIIDEIQSAGGLITKTDLQTYECLIKDPISYRLRNNIVLNTAPPPSCGVLLNFILALIDGFDYPKFNLDSCENHKFYHNFIESCKFAFGLRHLVGDGDSKDTDKLFKIIKNQMIIDEYKSFLKDQCHPIKFYGSTDFRLDYGTAHTSIIGSNGDAVAITSSINLVFGSKIMGEKTNIIYNNQMDDFSCPSSELNSFALPNYKINFIAPGKRPVSSMTPLIALNDDKSVRLVCGSSGGTRIITSTALTTARNLILNQDLLSSVDDARIHHQLCPDEALFEENFDEETLDELSFRGHRLINFGHGGSAVQAISRLEDKSLHAVCDGRKGGIPDGF</sequence>
<dbReference type="InterPro" id="IPR043138">
    <property type="entry name" value="GGT_lsub"/>
</dbReference>
<dbReference type="EC" id="2.3.2.2" evidence="4"/>
<feature type="binding site" evidence="3">
    <location>
        <position position="467"/>
    </location>
    <ligand>
        <name>L-glutamate</name>
        <dbReference type="ChEBI" id="CHEBI:29985"/>
    </ligand>
</feature>
<dbReference type="InterPro" id="IPR000101">
    <property type="entry name" value="GGT_peptidase"/>
</dbReference>
<dbReference type="Proteomes" id="UP000276133">
    <property type="component" value="Unassembled WGS sequence"/>
</dbReference>
<evidence type="ECO:0000256" key="2">
    <source>
        <dbReference type="PIRSR" id="PIRSR600101-1"/>
    </source>
</evidence>
<accession>A0A3M7T7P4</accession>
<feature type="binding site" evidence="3">
    <location>
        <begin position="391"/>
        <end position="393"/>
    </location>
    <ligand>
        <name>L-glutamate</name>
        <dbReference type="ChEBI" id="CHEBI:29985"/>
    </ligand>
</feature>
<feature type="binding site" evidence="3">
    <location>
        <begin position="444"/>
        <end position="445"/>
    </location>
    <ligand>
        <name>L-glutamate</name>
        <dbReference type="ChEBI" id="CHEBI:29985"/>
    </ligand>
</feature>
<dbReference type="Gene3D" id="1.10.246.130">
    <property type="match status" value="1"/>
</dbReference>
<gene>
    <name evidence="4" type="ORF">BpHYR1_032074</name>
</gene>
<keyword evidence="1" id="KW-1199">Hemostasis impairing toxin</keyword>
<dbReference type="SUPFAM" id="SSF56235">
    <property type="entry name" value="N-terminal nucleophile aminohydrolases (Ntn hydrolases)"/>
    <property type="match status" value="1"/>
</dbReference>
<keyword evidence="1" id="KW-0800">Toxin</keyword>
<keyword evidence="4" id="KW-0012">Acyltransferase</keyword>
<dbReference type="InterPro" id="IPR029055">
    <property type="entry name" value="Ntn_hydrolases_N"/>
</dbReference>